<keyword evidence="2" id="KW-1185">Reference proteome</keyword>
<name>A0ABM9XS79_9CORY</name>
<gene>
    <name evidence="1" type="ORF">HMPREF0293_0487</name>
</gene>
<evidence type="ECO:0000313" key="1">
    <source>
        <dbReference type="EMBL" id="EEI64042.1"/>
    </source>
</evidence>
<proteinExistence type="predicted"/>
<comment type="caution">
    <text evidence="1">The sequence shown here is derived from an EMBL/GenBank/DDBJ whole genome shotgun (WGS) entry which is preliminary data.</text>
</comment>
<reference evidence="1 2" key="1">
    <citation type="submission" date="2009-01" db="EMBL/GenBank/DDBJ databases">
        <authorList>
            <person name="Qin X."/>
            <person name="Bachman B."/>
            <person name="Battles P."/>
            <person name="Bell A."/>
            <person name="Bess C."/>
            <person name="Bickham C."/>
            <person name="Chaboub L."/>
            <person name="Chen D."/>
            <person name="Coyle M."/>
            <person name="Deiros D.R."/>
            <person name="Dinh H."/>
            <person name="Forbes L."/>
            <person name="Fowler G."/>
            <person name="Francisco L."/>
            <person name="Fu Q."/>
            <person name="Gubbala S."/>
            <person name="Hale W."/>
            <person name="Han Y."/>
            <person name="Hemphill L."/>
            <person name="Highlander S.K."/>
            <person name="Hirani K."/>
            <person name="Hogues M."/>
            <person name="Jackson L."/>
            <person name="Jakkamsetti A."/>
            <person name="Javaid M."/>
            <person name="Jiang H."/>
            <person name="Korchina V."/>
            <person name="Kovar C."/>
            <person name="Lara F."/>
            <person name="Lee S."/>
            <person name="Mata R."/>
            <person name="Mathew T."/>
            <person name="Moen C."/>
            <person name="Morales K."/>
            <person name="Munidasa M."/>
            <person name="Nazareth L."/>
            <person name="Ngo R."/>
            <person name="Nguyen L."/>
            <person name="Okwuonu G."/>
            <person name="Ongeri F."/>
            <person name="Patil S."/>
            <person name="Petrosino J."/>
            <person name="Pham C."/>
            <person name="Pham P."/>
            <person name="Pu L.-L."/>
            <person name="Puazo M."/>
            <person name="Raj R."/>
            <person name="Reid J."/>
            <person name="Rouhana J."/>
            <person name="Saada N."/>
            <person name="Shang Y."/>
            <person name="Simmons D."/>
            <person name="Thornton R."/>
            <person name="Warren J."/>
            <person name="Weissenberger G."/>
            <person name="Zhang J."/>
            <person name="Zhang L."/>
            <person name="Zhou C."/>
            <person name="Zhu D."/>
            <person name="Muzny D."/>
            <person name="Worley K."/>
            <person name="Gibbs R."/>
        </authorList>
    </citation>
    <scope>NUCLEOTIDE SEQUENCE [LARGE SCALE GENOMIC DNA]</scope>
    <source>
        <strain evidence="1 2">ATCC 51866</strain>
    </source>
</reference>
<evidence type="ECO:0000313" key="2">
    <source>
        <dbReference type="Proteomes" id="UP000006237"/>
    </source>
</evidence>
<accession>A0ABM9XS79</accession>
<organism evidence="1 2">
    <name type="scientific">Corynebacterium glucuronolyticum ATCC 51866</name>
    <dbReference type="NCBI Taxonomy" id="548478"/>
    <lineage>
        <taxon>Bacteria</taxon>
        <taxon>Bacillati</taxon>
        <taxon>Actinomycetota</taxon>
        <taxon>Actinomycetes</taxon>
        <taxon>Mycobacteriales</taxon>
        <taxon>Corynebacteriaceae</taxon>
        <taxon>Corynebacterium</taxon>
    </lineage>
</organism>
<protein>
    <submittedName>
        <fullName evidence="1">Uncharacterized protein</fullName>
    </submittedName>
</protein>
<sequence>MDEILTLDDLGNTSACAEKRQPRVISPKMIWKYLRMRGEELSVSRAMGVFVEIPPHARRRARVGGGITTTTGNTSACAEKRNSKITKVHIVWKYLRMRGEEGL</sequence>
<dbReference type="EMBL" id="ACHF01000016">
    <property type="protein sequence ID" value="EEI64042.1"/>
    <property type="molecule type" value="Genomic_DNA"/>
</dbReference>
<dbReference type="Proteomes" id="UP000006237">
    <property type="component" value="Unassembled WGS sequence"/>
</dbReference>